<dbReference type="OrthoDB" id="5194526at2"/>
<accession>A0A916R8G1</accession>
<dbReference type="InterPro" id="IPR009394">
    <property type="entry name" value="MmcB-like"/>
</dbReference>
<comment type="caution">
    <text evidence="1">The sequence shown here is derived from an EMBL/GenBank/DDBJ whole genome shotgun (WGS) entry which is preliminary data.</text>
</comment>
<reference evidence="1 2" key="1">
    <citation type="journal article" date="2014" name="Int. J. Syst. Evol. Microbiol.">
        <title>Complete genome sequence of Corynebacterium casei LMG S-19264T (=DSM 44701T), isolated from a smear-ripened cheese.</title>
        <authorList>
            <consortium name="US DOE Joint Genome Institute (JGI-PGF)"/>
            <person name="Walter F."/>
            <person name="Albersmeier A."/>
            <person name="Kalinowski J."/>
            <person name="Ruckert C."/>
        </authorList>
    </citation>
    <scope>NUCLEOTIDE SEQUENCE [LARGE SCALE GENOMIC DNA]</scope>
    <source>
        <strain evidence="1 2">CGMCC 1.15896</strain>
    </source>
</reference>
<organism evidence="1 2">
    <name type="scientific">Pelagibacterium lentulum</name>
    <dbReference type="NCBI Taxonomy" id="2029865"/>
    <lineage>
        <taxon>Bacteria</taxon>
        <taxon>Pseudomonadati</taxon>
        <taxon>Pseudomonadota</taxon>
        <taxon>Alphaproteobacteria</taxon>
        <taxon>Hyphomicrobiales</taxon>
        <taxon>Devosiaceae</taxon>
        <taxon>Pelagibacterium</taxon>
    </lineage>
</organism>
<dbReference type="Proteomes" id="UP000596977">
    <property type="component" value="Unassembled WGS sequence"/>
</dbReference>
<protein>
    <recommendedName>
        <fullName evidence="3">DNA repair protein MmcB-related protein</fullName>
    </recommendedName>
</protein>
<sequence>MANSDSTEPLMPFLTDGRQSDTALKVQRGVMRFLREVHDMACFAEVPLANGRRADILALAPKGEIWIVEIKSSVTDYRVDAKWPQYKDFCDRFYFCKPPELDADIFPADEGLMVADGHGAEILRPSAIDMLAASRRKAMLLKLARLGADRVHWLMDPARTSLAGWPR</sequence>
<dbReference type="Pfam" id="PF06319">
    <property type="entry name" value="MmcB-like"/>
    <property type="match status" value="1"/>
</dbReference>
<dbReference type="EMBL" id="BMKB01000001">
    <property type="protein sequence ID" value="GGA41347.1"/>
    <property type="molecule type" value="Genomic_DNA"/>
</dbReference>
<evidence type="ECO:0000313" key="2">
    <source>
        <dbReference type="Proteomes" id="UP000596977"/>
    </source>
</evidence>
<evidence type="ECO:0008006" key="3">
    <source>
        <dbReference type="Google" id="ProtNLM"/>
    </source>
</evidence>
<name>A0A916R8G1_9HYPH</name>
<proteinExistence type="predicted"/>
<dbReference type="AlphaFoldDB" id="A0A916R8G1"/>
<dbReference type="RefSeq" id="WP_127073126.1">
    <property type="nucleotide sequence ID" value="NZ_BMKB01000001.1"/>
</dbReference>
<evidence type="ECO:0000313" key="1">
    <source>
        <dbReference type="EMBL" id="GGA41347.1"/>
    </source>
</evidence>
<gene>
    <name evidence="1" type="ORF">GCM10011499_08710</name>
</gene>
<dbReference type="PIRSF" id="PIRSF031796">
    <property type="entry name" value="UPC031796"/>
    <property type="match status" value="1"/>
</dbReference>
<keyword evidence="2" id="KW-1185">Reference proteome</keyword>